<dbReference type="Pfam" id="PF10708">
    <property type="entry name" value="DUF2510"/>
    <property type="match status" value="1"/>
</dbReference>
<protein>
    <recommendedName>
        <fullName evidence="2">DUF2510 domain-containing protein</fullName>
    </recommendedName>
</protein>
<organism evidence="3 4">
    <name type="scientific">Gordonia hirsuta DSM 44140 = NBRC 16056</name>
    <dbReference type="NCBI Taxonomy" id="1121927"/>
    <lineage>
        <taxon>Bacteria</taxon>
        <taxon>Bacillati</taxon>
        <taxon>Actinomycetota</taxon>
        <taxon>Actinomycetes</taxon>
        <taxon>Mycobacteriales</taxon>
        <taxon>Gordoniaceae</taxon>
        <taxon>Gordonia</taxon>
    </lineage>
</organism>
<dbReference type="STRING" id="1121927.GOHSU_16_00960"/>
<feature type="compositionally biased region" description="Low complexity" evidence="1">
    <location>
        <begin position="252"/>
        <end position="266"/>
    </location>
</feature>
<feature type="region of interest" description="Disordered" evidence="1">
    <location>
        <begin position="249"/>
        <end position="320"/>
    </location>
</feature>
<evidence type="ECO:0000259" key="2">
    <source>
        <dbReference type="Pfam" id="PF10708"/>
    </source>
</evidence>
<dbReference type="Proteomes" id="UP000053405">
    <property type="component" value="Unassembled WGS sequence"/>
</dbReference>
<accession>L7LAT3</accession>
<comment type="caution">
    <text evidence="3">The sequence shown here is derived from an EMBL/GenBank/DDBJ whole genome shotgun (WGS) entry which is preliminary data.</text>
</comment>
<dbReference type="eggNOG" id="ENOG5031WKW">
    <property type="taxonomic scope" value="Bacteria"/>
</dbReference>
<dbReference type="EMBL" id="BANT01000016">
    <property type="protein sequence ID" value="GAC57138.1"/>
    <property type="molecule type" value="Genomic_DNA"/>
</dbReference>
<dbReference type="InterPro" id="IPR018929">
    <property type="entry name" value="DUF2510"/>
</dbReference>
<evidence type="ECO:0000313" key="3">
    <source>
        <dbReference type="EMBL" id="GAC57138.1"/>
    </source>
</evidence>
<name>L7LAT3_9ACTN</name>
<evidence type="ECO:0000256" key="1">
    <source>
        <dbReference type="SAM" id="MobiDB-lite"/>
    </source>
</evidence>
<dbReference type="AlphaFoldDB" id="L7LAT3"/>
<feature type="domain" description="DUF2510" evidence="2">
    <location>
        <begin position="282"/>
        <end position="314"/>
    </location>
</feature>
<sequence>MTSRLGGVLRGYVRRRLPSWDMGTIEKFTTRVQAPAFDVHRALYEALISAVDATVLDVDNPMRAEVPRAILKNRWGAKVTAHVTVPAPDVADVHWTIDQYGDKHRAILDDVLTALPFPSTVTAAPPPKLAALESSPGTRFNGAAPTMAFNGLRLDLANEVLHYRGTTVPVAGARAEVDLGAPNSRLTLTRVVLIGVFALGAKKDYTKIYVSIALADGQIIVVEGSAKTQEGTARAFATAVNNIGVRAARHQATPPQTTAHPAAGAPPSSPPAPPPPPPSVPAGWYPDAQNSALQRYWDGTVWTEHTAPAAPPASSGPARS</sequence>
<gene>
    <name evidence="3" type="ORF">GOHSU_16_00960</name>
</gene>
<evidence type="ECO:0000313" key="4">
    <source>
        <dbReference type="Proteomes" id="UP000053405"/>
    </source>
</evidence>
<proteinExistence type="predicted"/>
<reference evidence="3 4" key="1">
    <citation type="submission" date="2012-12" db="EMBL/GenBank/DDBJ databases">
        <title>Whole genome shotgun sequence of Gordonia hirsuta NBRC 16056.</title>
        <authorList>
            <person name="Isaki-Nakamura S."/>
            <person name="Hosoyama A."/>
            <person name="Tsuchikane K."/>
            <person name="Katsumata H."/>
            <person name="Baba S."/>
            <person name="Yamazaki S."/>
            <person name="Fujita N."/>
        </authorList>
    </citation>
    <scope>NUCLEOTIDE SEQUENCE [LARGE SCALE GENOMIC DNA]</scope>
    <source>
        <strain evidence="3 4">NBRC 16056</strain>
    </source>
</reference>
<keyword evidence="4" id="KW-1185">Reference proteome</keyword>
<feature type="compositionally biased region" description="Pro residues" evidence="1">
    <location>
        <begin position="267"/>
        <end position="280"/>
    </location>
</feature>